<reference evidence="1" key="1">
    <citation type="journal article" date="2015" name="Genome Announc.">
        <title>Draft Genome Sequence of Tolypothrix boutellei Strain VB521301.</title>
        <authorList>
            <person name="Chandrababunaidu M.M."/>
            <person name="Singh D."/>
            <person name="Sen D."/>
            <person name="Bhan S."/>
            <person name="Das S."/>
            <person name="Gupta A."/>
            <person name="Adhikary S.P."/>
            <person name="Tripathy S."/>
        </authorList>
    </citation>
    <scope>NUCLEOTIDE SEQUENCE</scope>
    <source>
        <strain evidence="1">VB521301</strain>
    </source>
</reference>
<accession>A0A0C1R227</accession>
<gene>
    <name evidence="1" type="ORF">DA73_0224555</name>
</gene>
<dbReference type="OrthoDB" id="528836at2"/>
<comment type="caution">
    <text evidence="1">The sequence shown here is derived from an EMBL/GenBank/DDBJ whole genome shotgun (WGS) entry which is preliminary data.</text>
</comment>
<dbReference type="STRING" id="1479485.DA73_0224555"/>
<proteinExistence type="predicted"/>
<sequence>MLNPFGAFEEGFRLSQKAIDSLVEWNTEAEIATSISTTAQQVVEILINVPGMTMAHSRDFKRATPLFTLKDKTVVKIYTNPVYVKHIFLADANKLIFGGNKMIFGGFVGWIHTKQLDLAIDDIKKKFSL</sequence>
<protein>
    <submittedName>
        <fullName evidence="1">Uncharacterized protein</fullName>
    </submittedName>
</protein>
<evidence type="ECO:0000313" key="1">
    <source>
        <dbReference type="EMBL" id="KIE09908.1"/>
    </source>
</evidence>
<organism evidence="1">
    <name type="scientific">Tolypothrix bouteillei VB521301</name>
    <dbReference type="NCBI Taxonomy" id="1479485"/>
    <lineage>
        <taxon>Bacteria</taxon>
        <taxon>Bacillati</taxon>
        <taxon>Cyanobacteriota</taxon>
        <taxon>Cyanophyceae</taxon>
        <taxon>Nostocales</taxon>
        <taxon>Tolypothrichaceae</taxon>
        <taxon>Tolypothrix</taxon>
    </lineage>
</organism>
<name>A0A0C1R227_9CYAN</name>
<dbReference type="AlphaFoldDB" id="A0A0C1R227"/>
<dbReference type="EMBL" id="JHEG02000053">
    <property type="protein sequence ID" value="KIE09908.1"/>
    <property type="molecule type" value="Genomic_DNA"/>
</dbReference>